<evidence type="ECO:0000313" key="3">
    <source>
        <dbReference type="Proteomes" id="UP000823749"/>
    </source>
</evidence>
<reference evidence="2" key="1">
    <citation type="submission" date="2020-08" db="EMBL/GenBank/DDBJ databases">
        <title>Plant Genome Project.</title>
        <authorList>
            <person name="Zhang R.-G."/>
        </authorList>
    </citation>
    <scope>NUCLEOTIDE SEQUENCE</scope>
    <source>
        <strain evidence="2">WSP0</strain>
        <tissue evidence="2">Leaf</tissue>
    </source>
</reference>
<evidence type="ECO:0000313" key="2">
    <source>
        <dbReference type="EMBL" id="KAG5521016.1"/>
    </source>
</evidence>
<comment type="caution">
    <text evidence="2">The sequence shown here is derived from an EMBL/GenBank/DDBJ whole genome shotgun (WGS) entry which is preliminary data.</text>
</comment>
<name>A0AAV6HXP4_9ERIC</name>
<proteinExistence type="predicted"/>
<organism evidence="2 3">
    <name type="scientific">Rhododendron griersonianum</name>
    <dbReference type="NCBI Taxonomy" id="479676"/>
    <lineage>
        <taxon>Eukaryota</taxon>
        <taxon>Viridiplantae</taxon>
        <taxon>Streptophyta</taxon>
        <taxon>Embryophyta</taxon>
        <taxon>Tracheophyta</taxon>
        <taxon>Spermatophyta</taxon>
        <taxon>Magnoliopsida</taxon>
        <taxon>eudicotyledons</taxon>
        <taxon>Gunneridae</taxon>
        <taxon>Pentapetalae</taxon>
        <taxon>asterids</taxon>
        <taxon>Ericales</taxon>
        <taxon>Ericaceae</taxon>
        <taxon>Ericoideae</taxon>
        <taxon>Rhodoreae</taxon>
        <taxon>Rhododendron</taxon>
    </lineage>
</organism>
<feature type="compositionally biased region" description="Polar residues" evidence="1">
    <location>
        <begin position="66"/>
        <end position="75"/>
    </location>
</feature>
<protein>
    <submittedName>
        <fullName evidence="2">Uncharacterized protein</fullName>
    </submittedName>
</protein>
<keyword evidence="3" id="KW-1185">Reference proteome</keyword>
<evidence type="ECO:0000256" key="1">
    <source>
        <dbReference type="SAM" id="MobiDB-lite"/>
    </source>
</evidence>
<accession>A0AAV6HXP4</accession>
<dbReference type="Proteomes" id="UP000823749">
    <property type="component" value="Chromosome 12"/>
</dbReference>
<feature type="region of interest" description="Disordered" evidence="1">
    <location>
        <begin position="43"/>
        <end position="76"/>
    </location>
</feature>
<sequence>MLYEEYQRNLEFKRLSRDNLELSYSFSSNKNYTVAATKNSRDTSLRLLGPSQSSFEGQQTDKDLSISDSSRSNNYDGYEIAEKEGDRVELEEVIFVEPNIEETVEVNVECSHCGHIEADGKEKFDIGISEKEETIIEVDNKKIGIDVGDQVVDDQNFCPLEVVDTNISVNEEILVSDIGESKLLSEKIDSKDLANNHVEAYIHGKDSNHDCRQSRINDANFVDFLGVQQFDWVPNIRLVHLVNKLKYEEKRSLHEYFSLNNFWKTSKRLKYSKYLFLWNGRWQISNENSRARSFEENETDVGQDWRIYIFYFYLR</sequence>
<dbReference type="EMBL" id="JACTNZ010000012">
    <property type="protein sequence ID" value="KAG5521016.1"/>
    <property type="molecule type" value="Genomic_DNA"/>
</dbReference>
<dbReference type="AlphaFoldDB" id="A0AAV6HXP4"/>
<gene>
    <name evidence="2" type="ORF">RHGRI_033534</name>
</gene>